<evidence type="ECO:0000313" key="3">
    <source>
        <dbReference type="Proteomes" id="UP001207742"/>
    </source>
</evidence>
<proteinExistence type="predicted"/>
<gene>
    <name evidence="2" type="ORF">OL497_22150</name>
</gene>
<feature type="chain" id="PRO_5046311204" evidence="1">
    <location>
        <begin position="27"/>
        <end position="415"/>
    </location>
</feature>
<dbReference type="PROSITE" id="PS51257">
    <property type="entry name" value="PROKAR_LIPOPROTEIN"/>
    <property type="match status" value="1"/>
</dbReference>
<protein>
    <submittedName>
        <fullName evidence="2">DUF4374 domain-containing protein</fullName>
    </submittedName>
</protein>
<feature type="signal peptide" evidence="1">
    <location>
        <begin position="1"/>
        <end position="26"/>
    </location>
</feature>
<dbReference type="Pfam" id="PF14298">
    <property type="entry name" value="DUF4374"/>
    <property type="match status" value="2"/>
</dbReference>
<sequence>MKKVKLLCYGALFSTAVLFSCSKSKSDDTGTPTTPTTPGATSKFIVSGTAAVAEQDKTYLFTTDQLTSGTISVKGNGRETNGSTLHILNNKAFCFKYNRGNDGFTEVYQLNNNGKLDQVSSFSVKSVNVFLPFKNNQYLLAYNIGRSLTTTGTAYWINTSTNKVEKDRAFSQIMIDYKGKRLANYYAFIYGFFEYGNFIYAVYAPTYGGTGDKDPQDYRNVAFVSVFDKDMNFVKTISDDRMPYIGRYYTGTGLGQTENGDIYAFSNGETTTANNHSAFLKITNNEFDKSYYYDVEAAAKGMRIHYGKYVGNNKFLLLMVSRDEAKAESEGAKVAIVNVVDKSFTWVSGISAKIAYEAYDFPLFSHGGKGYIALPESSTKSVIYEIDPATNSAKRGLELDGIKAVTGLGNLSDRL</sequence>
<organism evidence="2 3">
    <name type="scientific">Chitinophaga nivalis</name>
    <dbReference type="NCBI Taxonomy" id="2991709"/>
    <lineage>
        <taxon>Bacteria</taxon>
        <taxon>Pseudomonadati</taxon>
        <taxon>Bacteroidota</taxon>
        <taxon>Chitinophagia</taxon>
        <taxon>Chitinophagales</taxon>
        <taxon>Chitinophagaceae</taxon>
        <taxon>Chitinophaga</taxon>
    </lineage>
</organism>
<dbReference type="EMBL" id="JAPDNS010000002">
    <property type="protein sequence ID" value="MCW3486621.1"/>
    <property type="molecule type" value="Genomic_DNA"/>
</dbReference>
<comment type="caution">
    <text evidence="2">The sequence shown here is derived from an EMBL/GenBank/DDBJ whole genome shotgun (WGS) entry which is preliminary data.</text>
</comment>
<dbReference type="RefSeq" id="WP_264733436.1">
    <property type="nucleotide sequence ID" value="NZ_JAPDNR010000001.1"/>
</dbReference>
<keyword evidence="3" id="KW-1185">Reference proteome</keyword>
<keyword evidence="1" id="KW-0732">Signal</keyword>
<dbReference type="Proteomes" id="UP001207742">
    <property type="component" value="Unassembled WGS sequence"/>
</dbReference>
<evidence type="ECO:0000256" key="1">
    <source>
        <dbReference type="SAM" id="SignalP"/>
    </source>
</evidence>
<accession>A0ABT3IRV5</accession>
<name>A0ABT3IRV5_9BACT</name>
<evidence type="ECO:0000313" key="2">
    <source>
        <dbReference type="EMBL" id="MCW3486621.1"/>
    </source>
</evidence>
<reference evidence="2 3" key="1">
    <citation type="submission" date="2022-10" db="EMBL/GenBank/DDBJ databases">
        <title>Chitinophaga nivalis PC15 sp. nov., isolated from Pyeongchang county, South Korea.</title>
        <authorList>
            <person name="Trinh H.N."/>
        </authorList>
    </citation>
    <scope>NUCLEOTIDE SEQUENCE [LARGE SCALE GENOMIC DNA]</scope>
    <source>
        <strain evidence="2 3">PC14</strain>
    </source>
</reference>
<dbReference type="InterPro" id="IPR025401">
    <property type="entry name" value="DUF4374"/>
</dbReference>